<feature type="coiled-coil region" evidence="1">
    <location>
        <begin position="382"/>
        <end position="412"/>
    </location>
</feature>
<evidence type="ECO:0000259" key="3">
    <source>
        <dbReference type="Pfam" id="PF13514"/>
    </source>
</evidence>
<proteinExistence type="predicted"/>
<feature type="transmembrane region" description="Helical" evidence="2">
    <location>
        <begin position="428"/>
        <end position="446"/>
    </location>
</feature>
<feature type="coiled-coil region" evidence="1">
    <location>
        <begin position="481"/>
        <end position="508"/>
    </location>
</feature>
<keyword evidence="2" id="KW-1133">Transmembrane helix</keyword>
<gene>
    <name evidence="4" type="ORF">GA842_08020</name>
</gene>
<dbReference type="Pfam" id="PF13514">
    <property type="entry name" value="AAA_27"/>
    <property type="match status" value="1"/>
</dbReference>
<name>A0AAP5TDZ7_9LACO</name>
<organism evidence="4 5">
    <name type="scientific">Pediococcus parvulus</name>
    <dbReference type="NCBI Taxonomy" id="54062"/>
    <lineage>
        <taxon>Bacteria</taxon>
        <taxon>Bacillati</taxon>
        <taxon>Bacillota</taxon>
        <taxon>Bacilli</taxon>
        <taxon>Lactobacillales</taxon>
        <taxon>Lactobacillaceae</taxon>
        <taxon>Pediococcus</taxon>
    </lineage>
</organism>
<sequence length="890" mass="102643">MKMVVVRSKTMKILKINVYGFGKWQDQQFDLTNGLTVFSGPNEAGKSTLRQFILSVLFGFRTKRGADRYLRYEPKNGSKYGGELLIENHDEQYLLTRVKGKSGGKLTITNVATQEVLANDELSNLLGSVDETLFNEMFSFSQSELAEVRQLDRDEFRKRVLKIGAVGSDEWIGLQSSFEKSADKIYAPKGRVRPLNKLLKEYDSLSQSVQKAANETELYKQYATDMNLNQTKLSQLQVKIETSKAQLDKLKHDLSGWDAYQKYLELAPKLNSHFVEISSDLMQAVEHNHQQISEAAQTLQTLQEKISDLKQKEQQNPRILFYSSHEQEFENIRQDLNKIENVVIQDEQLGKKQVEIDAEQNQIRRQLGIQETVPEPFSEEEFDQLQRDLKQKSERTREKQNLQNQVVELQDKLLKTSNPNSNNSKDKLKMSFSVIGFIIIILPWALSLSMGVKIGLLVLGLLIILGGWLINPNENKTDHAEDDLQTQVTSLQKQLQEITEQSKDVNERIQKFGVAKGISQTDPQTWLAMQNDLKRFERLSEDQRANQSQQHNNQEIIAVFNERTKILADWVVLTGSINQQLKNLADYFKKIEQEQKITHQNKQDLKYYQDRFNQVELESKKAKQAESEYLQKLSLKNWESFETAKKAQFDQEAMIGQVAQLKQQLGESTLTDLQHFSDQEEIQSQLHRQENNLTQLRDEQEKLVEQKTVLNTQMQQLANDETYANLQQQQANLEAEILAQTRDWLTEKLAAQWIDETLSVASQGRLPKIMNYAEQYFSLLTNKRYNKISFDDETIVVFDSDHQSSEVGELSQGTAEQLYVSIRLAFVKVMADLVSLPIIIDDGFVNFDSNRKQNVMALLNQISEEHQVIYFTADDQIDDLDTKAQVIRLK</sequence>
<reference evidence="4" key="1">
    <citation type="submission" date="2019-10" db="EMBL/GenBank/DDBJ databases">
        <title>Malate fermentation in French cider.</title>
        <authorList>
            <person name="Cousin F.J."/>
            <person name="Medina Fernandez S."/>
            <person name="Misery B."/>
            <person name="Laplace J.-M."/>
            <person name="Cretenet M."/>
        </authorList>
    </citation>
    <scope>NUCLEOTIDE SEQUENCE</scope>
    <source>
        <strain evidence="4">UCMA15901</strain>
    </source>
</reference>
<feature type="coiled-coil region" evidence="1">
    <location>
        <begin position="195"/>
        <end position="253"/>
    </location>
</feature>
<feature type="domain" description="YhaN AAA" evidence="3">
    <location>
        <begin position="11"/>
        <end position="214"/>
    </location>
</feature>
<feature type="coiled-coil region" evidence="1">
    <location>
        <begin position="679"/>
        <end position="743"/>
    </location>
</feature>
<dbReference type="EMBL" id="WERX01000025">
    <property type="protein sequence ID" value="MDV7694811.1"/>
    <property type="molecule type" value="Genomic_DNA"/>
</dbReference>
<feature type="coiled-coil region" evidence="1">
    <location>
        <begin position="292"/>
        <end position="342"/>
    </location>
</feature>
<accession>A0AAP5TDZ7</accession>
<dbReference type="SUPFAM" id="SSF52540">
    <property type="entry name" value="P-loop containing nucleoside triphosphate hydrolases"/>
    <property type="match status" value="1"/>
</dbReference>
<keyword evidence="2" id="KW-0472">Membrane</keyword>
<dbReference type="PANTHER" id="PTHR41259:SF1">
    <property type="entry name" value="DOUBLE-STRAND BREAK REPAIR RAD50 ATPASE, PUTATIVE-RELATED"/>
    <property type="match status" value="1"/>
</dbReference>
<keyword evidence="2" id="KW-0812">Transmembrane</keyword>
<comment type="caution">
    <text evidence="4">The sequence shown here is derived from an EMBL/GenBank/DDBJ whole genome shotgun (WGS) entry which is preliminary data.</text>
</comment>
<evidence type="ECO:0000256" key="1">
    <source>
        <dbReference type="SAM" id="Coils"/>
    </source>
</evidence>
<evidence type="ECO:0000313" key="4">
    <source>
        <dbReference type="EMBL" id="MDV7694811.1"/>
    </source>
</evidence>
<dbReference type="InterPro" id="IPR027417">
    <property type="entry name" value="P-loop_NTPase"/>
</dbReference>
<dbReference type="Proteomes" id="UP001275867">
    <property type="component" value="Unassembled WGS sequence"/>
</dbReference>
<dbReference type="PANTHER" id="PTHR41259">
    <property type="entry name" value="DOUBLE-STRAND BREAK REPAIR RAD50 ATPASE, PUTATIVE-RELATED"/>
    <property type="match status" value="1"/>
</dbReference>
<dbReference type="AlphaFoldDB" id="A0AAP5TDZ7"/>
<evidence type="ECO:0000256" key="2">
    <source>
        <dbReference type="SAM" id="Phobius"/>
    </source>
</evidence>
<keyword evidence="1" id="KW-0175">Coiled coil</keyword>
<evidence type="ECO:0000313" key="5">
    <source>
        <dbReference type="Proteomes" id="UP001275867"/>
    </source>
</evidence>
<dbReference type="InterPro" id="IPR038734">
    <property type="entry name" value="YhaN_AAA"/>
</dbReference>
<protein>
    <submittedName>
        <fullName evidence="4">AAA family ATPase</fullName>
    </submittedName>
</protein>
<dbReference type="Gene3D" id="3.40.50.300">
    <property type="entry name" value="P-loop containing nucleotide triphosphate hydrolases"/>
    <property type="match status" value="2"/>
</dbReference>